<dbReference type="PANTHER" id="PTHR43742:SF10">
    <property type="entry name" value="TRIMETHYLAMINE-N-OXIDE REDUCTASE 2"/>
    <property type="match status" value="1"/>
</dbReference>
<gene>
    <name evidence="10" type="ORF">SAMN05216195_101670</name>
</gene>
<evidence type="ECO:0000313" key="10">
    <source>
        <dbReference type="EMBL" id="SEP95458.1"/>
    </source>
</evidence>
<dbReference type="CDD" id="cd02793">
    <property type="entry name" value="MopB_CT_DMSOR-BSOR-TMAOR"/>
    <property type="match status" value="1"/>
</dbReference>
<keyword evidence="11" id="KW-1185">Reference proteome</keyword>
<evidence type="ECO:0000256" key="3">
    <source>
        <dbReference type="ARBA" id="ARBA00022505"/>
    </source>
</evidence>
<keyword evidence="4" id="KW-0479">Metal-binding</keyword>
<dbReference type="Pfam" id="PF18364">
    <property type="entry name" value="Molybdopterin_N"/>
    <property type="match status" value="1"/>
</dbReference>
<dbReference type="InterPro" id="IPR006657">
    <property type="entry name" value="MoPterin_dinucl-bd_dom"/>
</dbReference>
<organism evidence="10 11">
    <name type="scientific">Lentzea flaviverrucosa</name>
    <dbReference type="NCBI Taxonomy" id="200379"/>
    <lineage>
        <taxon>Bacteria</taxon>
        <taxon>Bacillati</taxon>
        <taxon>Actinomycetota</taxon>
        <taxon>Actinomycetes</taxon>
        <taxon>Pseudonocardiales</taxon>
        <taxon>Pseudonocardiaceae</taxon>
        <taxon>Lentzea</taxon>
    </lineage>
</organism>
<dbReference type="Gene3D" id="3.40.50.740">
    <property type="match status" value="1"/>
</dbReference>
<accession>A0A1H9C441</accession>
<comment type="similarity">
    <text evidence="2">Belongs to the prokaryotic molybdopterin-containing oxidoreductase family.</text>
</comment>
<evidence type="ECO:0000256" key="5">
    <source>
        <dbReference type="ARBA" id="ARBA00023002"/>
    </source>
</evidence>
<evidence type="ECO:0000256" key="2">
    <source>
        <dbReference type="ARBA" id="ARBA00010312"/>
    </source>
</evidence>
<proteinExistence type="inferred from homology"/>
<protein>
    <submittedName>
        <fullName evidence="10">Biotin/methionine sulfoxide reductase</fullName>
    </submittedName>
</protein>
<dbReference type="GO" id="GO:0030151">
    <property type="term" value="F:molybdenum ion binding"/>
    <property type="evidence" value="ECO:0007669"/>
    <property type="project" value="TreeGrafter"/>
</dbReference>
<evidence type="ECO:0000313" key="11">
    <source>
        <dbReference type="Proteomes" id="UP000199028"/>
    </source>
</evidence>
<feature type="region of interest" description="Disordered" evidence="6">
    <location>
        <begin position="1"/>
        <end position="25"/>
    </location>
</feature>
<dbReference type="InterPro" id="IPR041954">
    <property type="entry name" value="CT_DMSOR/BSOR/TMAOR"/>
</dbReference>
<evidence type="ECO:0000256" key="1">
    <source>
        <dbReference type="ARBA" id="ARBA00001942"/>
    </source>
</evidence>
<keyword evidence="5" id="KW-0560">Oxidoreductase</keyword>
<evidence type="ECO:0000259" key="9">
    <source>
        <dbReference type="Pfam" id="PF18364"/>
    </source>
</evidence>
<dbReference type="InterPro" id="IPR050612">
    <property type="entry name" value="Prok_Mopterin_Oxidored"/>
</dbReference>
<feature type="domain" description="Molybdopterin oxidoreductase" evidence="7">
    <location>
        <begin position="90"/>
        <end position="544"/>
    </location>
</feature>
<dbReference type="Proteomes" id="UP000199028">
    <property type="component" value="Unassembled WGS sequence"/>
</dbReference>
<dbReference type="GO" id="GO:0030288">
    <property type="term" value="C:outer membrane-bounded periplasmic space"/>
    <property type="evidence" value="ECO:0007669"/>
    <property type="project" value="TreeGrafter"/>
</dbReference>
<dbReference type="Pfam" id="PF01568">
    <property type="entry name" value="Molydop_binding"/>
    <property type="match status" value="1"/>
</dbReference>
<evidence type="ECO:0000259" key="7">
    <source>
        <dbReference type="Pfam" id="PF00384"/>
    </source>
</evidence>
<dbReference type="InterPro" id="IPR041460">
    <property type="entry name" value="Molybdopterin_N"/>
</dbReference>
<dbReference type="InterPro" id="IPR006656">
    <property type="entry name" value="Mopterin_OxRdtase"/>
</dbReference>
<feature type="domain" description="Molybdopterin oxidoreductase N-terminal" evidence="9">
    <location>
        <begin position="47"/>
        <end position="82"/>
    </location>
</feature>
<evidence type="ECO:0000259" key="8">
    <source>
        <dbReference type="Pfam" id="PF01568"/>
    </source>
</evidence>
<comment type="cofactor">
    <cofactor evidence="1">
        <name>Mo-bis(molybdopterin guanine dinucleotide)</name>
        <dbReference type="ChEBI" id="CHEBI:60539"/>
    </cofactor>
</comment>
<dbReference type="SUPFAM" id="SSF53706">
    <property type="entry name" value="Formate dehydrogenase/DMSO reductase, domains 1-3"/>
    <property type="match status" value="1"/>
</dbReference>
<dbReference type="Gene3D" id="2.40.40.20">
    <property type="match status" value="1"/>
</dbReference>
<dbReference type="Pfam" id="PF00384">
    <property type="entry name" value="Molybdopterin"/>
    <property type="match status" value="1"/>
</dbReference>
<dbReference type="GO" id="GO:0043546">
    <property type="term" value="F:molybdopterin cofactor binding"/>
    <property type="evidence" value="ECO:0007669"/>
    <property type="project" value="InterPro"/>
</dbReference>
<dbReference type="EMBL" id="FOFT01000001">
    <property type="protein sequence ID" value="SEP95458.1"/>
    <property type="molecule type" value="Genomic_DNA"/>
</dbReference>
<dbReference type="Gene3D" id="3.90.55.10">
    <property type="entry name" value="Dimethylsulfoxide Reductase, domain 3"/>
    <property type="match status" value="1"/>
</dbReference>
<reference evidence="11" key="1">
    <citation type="submission" date="2016-10" db="EMBL/GenBank/DDBJ databases">
        <authorList>
            <person name="Varghese N."/>
            <person name="Submissions S."/>
        </authorList>
    </citation>
    <scope>NUCLEOTIDE SEQUENCE [LARGE SCALE GENOMIC DNA]</scope>
    <source>
        <strain evidence="11">CGMCC 4.578</strain>
    </source>
</reference>
<evidence type="ECO:0000256" key="6">
    <source>
        <dbReference type="SAM" id="MobiDB-lite"/>
    </source>
</evidence>
<dbReference type="SUPFAM" id="SSF50692">
    <property type="entry name" value="ADC-like"/>
    <property type="match status" value="1"/>
</dbReference>
<name>A0A1H9C441_9PSEU</name>
<dbReference type="PANTHER" id="PTHR43742">
    <property type="entry name" value="TRIMETHYLAMINE-N-OXIDE REDUCTASE"/>
    <property type="match status" value="1"/>
</dbReference>
<keyword evidence="3" id="KW-0500">Molybdenum</keyword>
<dbReference type="Gene3D" id="3.40.228.10">
    <property type="entry name" value="Dimethylsulfoxide Reductase, domain 2"/>
    <property type="match status" value="1"/>
</dbReference>
<dbReference type="GO" id="GO:0009061">
    <property type="term" value="P:anaerobic respiration"/>
    <property type="evidence" value="ECO:0007669"/>
    <property type="project" value="TreeGrafter"/>
</dbReference>
<dbReference type="GO" id="GO:0009055">
    <property type="term" value="F:electron transfer activity"/>
    <property type="evidence" value="ECO:0007669"/>
    <property type="project" value="TreeGrafter"/>
</dbReference>
<feature type="domain" description="Molybdopterin dinucleotide-binding" evidence="8">
    <location>
        <begin position="661"/>
        <end position="781"/>
    </location>
</feature>
<dbReference type="AlphaFoldDB" id="A0A1H9C441"/>
<sequence length="819" mass="89844">MFEKIGLDPKAKGRPRNDTSPRRCERPLSEIEDFQRWSVVERRVSVATHWGSFVAVVDSGRLVRIEPRHDDPVPSPIGPGMVTAADDSARILRPAVREGWLNGESRRARGSDTFVEVSWDHAITLVSDELRRVRSQHGDSAVFGGSYGWASAGRFHHAQGQLHRFLALGGGYTDSRNTYSTAALEVILPHVIGGHPWSYQSRMPMWDKIAENCELVVAFGGLALKNSQINPGGLAKHQTEDLQRRCREAGVRFVNISPIRSDAADFLDAEWLPVVPNTDTAAMLGIAHTMLVNGWHDEDFLRRCCVGFDRFASYLTGELDGVAKDAAWAAKISGISRDTIIDLARRLTAQRSLIMVNYAVQRADHGEQPIWMSVVLAAMAGSLGRPGCGWGAGYATMDATGVAPDRAFVATIPAVPNPVADFIPVARIADTLLRPGEVIDYDGKRLTLPELRLIYWCGGNPFHHHQDLHRLTRAWQAPDTVVVHEAWWNTTAKFADIVLPVATSLERDDFAAGFSDPHIVAMPKVREPAGESRTDHDIFAALASRLGYGQEFTESRSEIEWVRHLYEQTRAALGDDAALPSFDDFWQSSTAELPASAGPFPGSFEDLRADPQRFPVPTPSGRIEIFSEEIDSFGYDDCAGHPKWFEPAEWLHADLADRFPLHLISNQPASRLHSQYDNGGHSLSSKIGGREPVTLNPSDAAARGIESGMVVRVYNDRGSCLAGAILSDAVMPGVVQLSTGAWWDPVQPGTSGTMDRHGNPNVLTADRPCSRLSQGPSAHSALVDVECYDGSLPDVLAFAPPNLVTPTEVRHGDRHHLNE</sequence>
<evidence type="ECO:0000256" key="4">
    <source>
        <dbReference type="ARBA" id="ARBA00022723"/>
    </source>
</evidence>
<dbReference type="InterPro" id="IPR009010">
    <property type="entry name" value="Asp_de-COase-like_dom_sf"/>
</dbReference>
<dbReference type="GO" id="GO:0016491">
    <property type="term" value="F:oxidoreductase activity"/>
    <property type="evidence" value="ECO:0007669"/>
    <property type="project" value="UniProtKB-KW"/>
</dbReference>